<evidence type="ECO:0000256" key="4">
    <source>
        <dbReference type="ARBA" id="ARBA00022825"/>
    </source>
</evidence>
<evidence type="ECO:0000256" key="1">
    <source>
        <dbReference type="ARBA" id="ARBA00008683"/>
    </source>
</evidence>
<dbReference type="SUPFAM" id="SSF52096">
    <property type="entry name" value="ClpP/crotonase"/>
    <property type="match status" value="1"/>
</dbReference>
<feature type="transmembrane region" description="Helical" evidence="5">
    <location>
        <begin position="7"/>
        <end position="30"/>
    </location>
</feature>
<gene>
    <name evidence="7" type="primary">sppA</name>
    <name evidence="7" type="ORF">MRX98_09485</name>
</gene>
<dbReference type="GO" id="GO:0006508">
    <property type="term" value="P:proteolysis"/>
    <property type="evidence" value="ECO:0007669"/>
    <property type="project" value="UniProtKB-KW"/>
</dbReference>
<dbReference type="GO" id="GO:0004176">
    <property type="term" value="F:ATP-dependent peptidase activity"/>
    <property type="evidence" value="ECO:0007669"/>
    <property type="project" value="InterPro"/>
</dbReference>
<evidence type="ECO:0000313" key="8">
    <source>
        <dbReference type="Proteomes" id="UP001165427"/>
    </source>
</evidence>
<dbReference type="InterPro" id="IPR002142">
    <property type="entry name" value="Peptidase_S49"/>
</dbReference>
<keyword evidence="2" id="KW-0645">Protease</keyword>
<keyword evidence="5" id="KW-1133">Transmembrane helix</keyword>
<reference evidence="7" key="1">
    <citation type="submission" date="2022-04" db="EMBL/GenBank/DDBJ databases">
        <title>Desulfatitalea alkaliphila sp. nov., a novel anaerobic sulfate-reducing bacterium isolated from terrestrial mud volcano, Taman Peninsula, Russia.</title>
        <authorList>
            <person name="Khomyakova M.A."/>
            <person name="Merkel A.Y."/>
            <person name="Slobodkin A.I."/>
        </authorList>
    </citation>
    <scope>NUCLEOTIDE SEQUENCE</scope>
    <source>
        <strain evidence="7">M08but</strain>
    </source>
</reference>
<dbReference type="Pfam" id="PF01343">
    <property type="entry name" value="Peptidase_S49"/>
    <property type="match status" value="1"/>
</dbReference>
<proteinExistence type="inferred from homology"/>
<feature type="domain" description="Peptidase S49" evidence="6">
    <location>
        <begin position="102"/>
        <end position="247"/>
    </location>
</feature>
<organism evidence="7 8">
    <name type="scientific">Desulfatitalea alkaliphila</name>
    <dbReference type="NCBI Taxonomy" id="2929485"/>
    <lineage>
        <taxon>Bacteria</taxon>
        <taxon>Pseudomonadati</taxon>
        <taxon>Thermodesulfobacteriota</taxon>
        <taxon>Desulfobacteria</taxon>
        <taxon>Desulfobacterales</taxon>
        <taxon>Desulfosarcinaceae</taxon>
        <taxon>Desulfatitalea</taxon>
    </lineage>
</organism>
<dbReference type="Proteomes" id="UP001165427">
    <property type="component" value="Unassembled WGS sequence"/>
</dbReference>
<dbReference type="Gene3D" id="6.20.330.10">
    <property type="match status" value="1"/>
</dbReference>
<dbReference type="InterPro" id="IPR001907">
    <property type="entry name" value="ClpP"/>
</dbReference>
<comment type="caution">
    <text evidence="7">The sequence shown here is derived from an EMBL/GenBank/DDBJ whole genome shotgun (WGS) entry which is preliminary data.</text>
</comment>
<sequence>MFSRRHPYLFFLLILAALFTVGMFLLSIMVTTIARKDDGLRGEKVGVIEIVGAIADSKTVLDQLKRFRETEAVKAIVLRIDSPGGGVGASQEIYREIQRTVAEKHVVASMGAVAASGGYYVAAACDGIVANPGTITGSIGVIMGYTNFEELLRKIGLTPVVIKSGAYKDVGSPMRPMTEAEEALLQDLIGNIHGQFVTAIAEGRKMDMAAVADLADGRLFTGETALELGLVDRMGNFEDALAWAGELGGIEGAVETVYPEKERMPLLRYLMDIAVRLWDQGGLHARLMPEARLQPALERAMH</sequence>
<dbReference type="InterPro" id="IPR029045">
    <property type="entry name" value="ClpP/crotonase-like_dom_sf"/>
</dbReference>
<name>A0AA41R4T1_9BACT</name>
<dbReference type="InterPro" id="IPR004635">
    <property type="entry name" value="Pept_S49_SppA"/>
</dbReference>
<evidence type="ECO:0000256" key="3">
    <source>
        <dbReference type="ARBA" id="ARBA00022801"/>
    </source>
</evidence>
<dbReference type="AlphaFoldDB" id="A0AA41R4T1"/>
<keyword evidence="5" id="KW-0472">Membrane</keyword>
<evidence type="ECO:0000256" key="5">
    <source>
        <dbReference type="SAM" id="Phobius"/>
    </source>
</evidence>
<comment type="similarity">
    <text evidence="1">Belongs to the peptidase S49 family.</text>
</comment>
<dbReference type="PRINTS" id="PR00127">
    <property type="entry name" value="CLPPROTEASEP"/>
</dbReference>
<evidence type="ECO:0000259" key="6">
    <source>
        <dbReference type="Pfam" id="PF01343"/>
    </source>
</evidence>
<dbReference type="EMBL" id="JALJRB010000008">
    <property type="protein sequence ID" value="MCJ8500801.1"/>
    <property type="molecule type" value="Genomic_DNA"/>
</dbReference>
<keyword evidence="4" id="KW-0720">Serine protease</keyword>
<evidence type="ECO:0000256" key="2">
    <source>
        <dbReference type="ARBA" id="ARBA00022670"/>
    </source>
</evidence>
<keyword evidence="5" id="KW-0812">Transmembrane</keyword>
<dbReference type="PANTHER" id="PTHR42987:SF7">
    <property type="entry name" value="SIGNAL PEPTIDE PEPTIDASE SPPA-RELATED"/>
    <property type="match status" value="1"/>
</dbReference>
<keyword evidence="3" id="KW-0378">Hydrolase</keyword>
<dbReference type="NCBIfam" id="TIGR00706">
    <property type="entry name" value="SppA_dom"/>
    <property type="match status" value="1"/>
</dbReference>
<keyword evidence="8" id="KW-1185">Reference proteome</keyword>
<dbReference type="GO" id="GO:0004252">
    <property type="term" value="F:serine-type endopeptidase activity"/>
    <property type="evidence" value="ECO:0007669"/>
    <property type="project" value="InterPro"/>
</dbReference>
<dbReference type="CDD" id="cd07023">
    <property type="entry name" value="S49_Sppa_N_C"/>
    <property type="match status" value="1"/>
</dbReference>
<dbReference type="Gene3D" id="3.90.226.10">
    <property type="entry name" value="2-enoyl-CoA Hydratase, Chain A, domain 1"/>
    <property type="match status" value="1"/>
</dbReference>
<accession>A0AA41R4T1</accession>
<protein>
    <submittedName>
        <fullName evidence="7">Signal peptide peptidase SppA</fullName>
    </submittedName>
</protein>
<dbReference type="InterPro" id="IPR047272">
    <property type="entry name" value="S49_SppA_C"/>
</dbReference>
<dbReference type="RefSeq" id="WP_246906296.1">
    <property type="nucleotide sequence ID" value="NZ_JALJRB010000008.1"/>
</dbReference>
<evidence type="ECO:0000313" key="7">
    <source>
        <dbReference type="EMBL" id="MCJ8500801.1"/>
    </source>
</evidence>
<dbReference type="PANTHER" id="PTHR42987">
    <property type="entry name" value="PEPTIDASE S49"/>
    <property type="match status" value="1"/>
</dbReference>